<dbReference type="SUPFAM" id="SSF46785">
    <property type="entry name" value="Winged helix' DNA-binding domain"/>
    <property type="match status" value="1"/>
</dbReference>
<gene>
    <name evidence="6" type="ORF">OK345_09610</name>
</gene>
<keyword evidence="2" id="KW-0805">Transcription regulation</keyword>
<proteinExistence type="inferred from homology"/>
<dbReference type="InterPro" id="IPR058163">
    <property type="entry name" value="LysR-type_TF_proteobact-type"/>
</dbReference>
<comment type="caution">
    <text evidence="6">The sequence shown here is derived from an EMBL/GenBank/DDBJ whole genome shotgun (WGS) entry which is preliminary data.</text>
</comment>
<evidence type="ECO:0000256" key="2">
    <source>
        <dbReference type="ARBA" id="ARBA00023015"/>
    </source>
</evidence>
<dbReference type="RefSeq" id="WP_265127744.1">
    <property type="nucleotide sequence ID" value="NZ_JAPCHY010000007.1"/>
</dbReference>
<dbReference type="Gene3D" id="1.10.10.10">
    <property type="entry name" value="Winged helix-like DNA-binding domain superfamily/Winged helix DNA-binding domain"/>
    <property type="match status" value="1"/>
</dbReference>
<evidence type="ECO:0000256" key="1">
    <source>
        <dbReference type="ARBA" id="ARBA00009437"/>
    </source>
</evidence>
<dbReference type="InterPro" id="IPR036388">
    <property type="entry name" value="WH-like_DNA-bd_sf"/>
</dbReference>
<comment type="similarity">
    <text evidence="1">Belongs to the LysR transcriptional regulatory family.</text>
</comment>
<dbReference type="SUPFAM" id="SSF53850">
    <property type="entry name" value="Periplasmic binding protein-like II"/>
    <property type="match status" value="1"/>
</dbReference>
<reference evidence="6 7" key="1">
    <citation type="submission" date="2022-10" db="EMBL/GenBank/DDBJ databases">
        <title>Xanthomonas sp. H13-6.</title>
        <authorList>
            <person name="Liu X."/>
            <person name="Deng Z."/>
            <person name="Jiang Y."/>
            <person name="Yu T."/>
            <person name="Ai J."/>
        </authorList>
    </citation>
    <scope>NUCLEOTIDE SEQUENCE [LARGE SCALE GENOMIC DNA]</scope>
    <source>
        <strain evidence="6 7">H13-6</strain>
    </source>
</reference>
<dbReference type="Gene3D" id="3.40.190.10">
    <property type="entry name" value="Periplasmic binding protein-like II"/>
    <property type="match status" value="2"/>
</dbReference>
<name>A0ABT3JWC4_9XANT</name>
<accession>A0ABT3JWC4</accession>
<keyword evidence="4" id="KW-0804">Transcription</keyword>
<dbReference type="InterPro" id="IPR000847">
    <property type="entry name" value="LysR_HTH_N"/>
</dbReference>
<dbReference type="InterPro" id="IPR036390">
    <property type="entry name" value="WH_DNA-bd_sf"/>
</dbReference>
<dbReference type="Pfam" id="PF00126">
    <property type="entry name" value="HTH_1"/>
    <property type="match status" value="1"/>
</dbReference>
<protein>
    <submittedName>
        <fullName evidence="6">LysR substrate-binding domain-containing protein</fullName>
    </submittedName>
</protein>
<keyword evidence="3" id="KW-0238">DNA-binding</keyword>
<dbReference type="InterPro" id="IPR005119">
    <property type="entry name" value="LysR_subst-bd"/>
</dbReference>
<dbReference type="PANTHER" id="PTHR30537">
    <property type="entry name" value="HTH-TYPE TRANSCRIPTIONAL REGULATOR"/>
    <property type="match status" value="1"/>
</dbReference>
<evidence type="ECO:0000313" key="7">
    <source>
        <dbReference type="Proteomes" id="UP001209922"/>
    </source>
</evidence>
<dbReference type="Proteomes" id="UP001209922">
    <property type="component" value="Unassembled WGS sequence"/>
</dbReference>
<keyword evidence="7" id="KW-1185">Reference proteome</keyword>
<dbReference type="PROSITE" id="PS50931">
    <property type="entry name" value="HTH_LYSR"/>
    <property type="match status" value="1"/>
</dbReference>
<evidence type="ECO:0000256" key="4">
    <source>
        <dbReference type="ARBA" id="ARBA00023163"/>
    </source>
</evidence>
<feature type="domain" description="HTH lysR-type" evidence="5">
    <location>
        <begin position="11"/>
        <end position="66"/>
    </location>
</feature>
<evidence type="ECO:0000256" key="3">
    <source>
        <dbReference type="ARBA" id="ARBA00023125"/>
    </source>
</evidence>
<evidence type="ECO:0000313" key="6">
    <source>
        <dbReference type="EMBL" id="MCW4472761.1"/>
    </source>
</evidence>
<sequence>MKSPVRRLPPMSTLRAFEAAARHCSFKQAAAELAVTPTAVSHRIRALEEYLGIKLFDRQVRQVLLTDAGLQLYPVLQRGFDAFDGAIRRLMAPGERERVTISATNAFTAKWLVPRVAGFRAEHPGIDLQLHASDAVVDLASHAFDMAIRYGKGRYPGARTEILFADEYVPVINPMLQVRSYEDLGAYPLIHFDWQKAAPDNPTWTRWYSEAGLPWSPSQAELRYSDEGHAIQAAVAGQGIALLSVPLVAEEIAAGRLVQPFGPAIAGYTYHLVTREDRRPSAAAVAVMDWLRSAARAGQEEGSPRLDGSRA</sequence>
<evidence type="ECO:0000259" key="5">
    <source>
        <dbReference type="PROSITE" id="PS50931"/>
    </source>
</evidence>
<dbReference type="CDD" id="cd08432">
    <property type="entry name" value="PBP2_GcdR_TrpI_HvrB_AmpR_like"/>
    <property type="match status" value="1"/>
</dbReference>
<dbReference type="PANTHER" id="PTHR30537:SF26">
    <property type="entry name" value="GLYCINE CLEAVAGE SYSTEM TRANSCRIPTIONAL ACTIVATOR"/>
    <property type="match status" value="1"/>
</dbReference>
<dbReference type="EMBL" id="JAPCHY010000007">
    <property type="protein sequence ID" value="MCW4472761.1"/>
    <property type="molecule type" value="Genomic_DNA"/>
</dbReference>
<organism evidence="6 7">
    <name type="scientific">Xanthomonas chitinilytica</name>
    <dbReference type="NCBI Taxonomy" id="2989819"/>
    <lineage>
        <taxon>Bacteria</taxon>
        <taxon>Pseudomonadati</taxon>
        <taxon>Pseudomonadota</taxon>
        <taxon>Gammaproteobacteria</taxon>
        <taxon>Lysobacterales</taxon>
        <taxon>Lysobacteraceae</taxon>
        <taxon>Xanthomonas</taxon>
    </lineage>
</organism>
<dbReference type="PRINTS" id="PR00039">
    <property type="entry name" value="HTHLYSR"/>
</dbReference>
<dbReference type="Pfam" id="PF03466">
    <property type="entry name" value="LysR_substrate"/>
    <property type="match status" value="1"/>
</dbReference>